<dbReference type="Proteomes" id="UP000093159">
    <property type="component" value="Unassembled WGS sequence"/>
</dbReference>
<dbReference type="PIRSF" id="PIRSF021774">
    <property type="entry name" value="UCP021774"/>
    <property type="match status" value="1"/>
</dbReference>
<proteinExistence type="predicted"/>
<feature type="domain" description="DUF302" evidence="1">
    <location>
        <begin position="34"/>
        <end position="93"/>
    </location>
</feature>
<dbReference type="SUPFAM" id="SSF103247">
    <property type="entry name" value="TT1751-like"/>
    <property type="match status" value="1"/>
</dbReference>
<dbReference type="OrthoDB" id="9791067at2"/>
<dbReference type="KEGG" id="apoc:APORC_1165"/>
<dbReference type="EMBL" id="LDIR01000001">
    <property type="protein sequence ID" value="OCL93184.1"/>
    <property type="molecule type" value="Genomic_DNA"/>
</dbReference>
<dbReference type="Pfam" id="PF03625">
    <property type="entry name" value="DUF302"/>
    <property type="match status" value="1"/>
</dbReference>
<dbReference type="Gene3D" id="3.30.310.70">
    <property type="entry name" value="TT1751-like domain"/>
    <property type="match status" value="1"/>
</dbReference>
<name>A0A1C0B013_9BACT</name>
<sequence length="125" mass="14008">MQYINVSNKSVQEIVDGIKEIASKYSFGVQHVYNLKETLNSKGKNLENECQIVDICNPNYAEKFLNEDISIACILPCKIAVYTKDGETNITLNSLAQLVDDINPDLTDTAVEVQELLLQIIDEVK</sequence>
<protein>
    <submittedName>
        <fullName evidence="3">DUF302 domain-containing protein</fullName>
    </submittedName>
</protein>
<evidence type="ECO:0000313" key="4">
    <source>
        <dbReference type="Proteomes" id="UP000093159"/>
    </source>
</evidence>
<reference evidence="3 5" key="2">
    <citation type="submission" date="2019-09" db="EMBL/GenBank/DDBJ databases">
        <title>Complete genome sequencing of four Arcobacter species reveals a diverse suite of mobile elements.</title>
        <authorList>
            <person name="Miller W.G."/>
            <person name="Yee E."/>
            <person name="Bono J.L."/>
        </authorList>
    </citation>
    <scope>NUCLEOTIDE SEQUENCE [LARGE SCALE GENOMIC DNA]</scope>
    <source>
        <strain evidence="3 5">CCUG 56899</strain>
    </source>
</reference>
<reference evidence="3 5" key="3">
    <citation type="submission" date="2019-09" db="EMBL/GenBank/DDBJ databases">
        <title>Taxonomic note: a critical rebuttal of the proposed division of the genus Arcobacter into six genera, emended descriptions of Arcobacter anaerophilus and the genus Arcobacter, and an assessment of genus-level boundaries for Epsilonproteobacteria using in silico genomic comparator tools.</title>
        <authorList>
            <person name="On S.L.W."/>
            <person name="Miller W.G."/>
            <person name="Biggs P."/>
            <person name="Cornelius A."/>
            <person name="Vandamme P."/>
        </authorList>
    </citation>
    <scope>NUCLEOTIDE SEQUENCE [LARGE SCALE GENOMIC DNA]</scope>
    <source>
        <strain evidence="3 5">CCUG 56899</strain>
    </source>
</reference>
<dbReference type="InterPro" id="IPR016796">
    <property type="entry name" value="UCP021774"/>
</dbReference>
<dbReference type="PANTHER" id="PTHR38342:SF1">
    <property type="entry name" value="SLR5037 PROTEIN"/>
    <property type="match status" value="1"/>
</dbReference>
<dbReference type="PANTHER" id="PTHR38342">
    <property type="entry name" value="SLR5037 PROTEIN"/>
    <property type="match status" value="1"/>
</dbReference>
<reference evidence="2 4" key="1">
    <citation type="submission" date="2015-05" db="EMBL/GenBank/DDBJ databases">
        <authorList>
            <person name="Rovetto F."/>
            <person name="Cocolin L."/>
            <person name="Illeghems K."/>
            <person name="Van Nieuwerburgh F."/>
            <person name="Houf K."/>
        </authorList>
    </citation>
    <scope>NUCLEOTIDE SEQUENCE [LARGE SCALE GENOMIC DNA]</scope>
    <source>
        <strain evidence="2 4">117434</strain>
    </source>
</reference>
<evidence type="ECO:0000313" key="3">
    <source>
        <dbReference type="EMBL" id="QEP40764.1"/>
    </source>
</evidence>
<keyword evidence="4" id="KW-1185">Reference proteome</keyword>
<evidence type="ECO:0000313" key="2">
    <source>
        <dbReference type="EMBL" id="OCL93184.1"/>
    </source>
</evidence>
<dbReference type="AlphaFoldDB" id="A0A1C0B013"/>
<accession>A0A1C0B013</accession>
<organism evidence="3 5">
    <name type="scientific">Arcobacter porcinus</name>
    <dbReference type="NCBI Taxonomy" id="1935204"/>
    <lineage>
        <taxon>Bacteria</taxon>
        <taxon>Pseudomonadati</taxon>
        <taxon>Campylobacterota</taxon>
        <taxon>Epsilonproteobacteria</taxon>
        <taxon>Campylobacterales</taxon>
        <taxon>Arcobacteraceae</taxon>
        <taxon>Arcobacter</taxon>
    </lineage>
</organism>
<gene>
    <name evidence="2" type="ORF">AAX28_00726</name>
    <name evidence="3" type="ORF">APORC_1165</name>
</gene>
<dbReference type="Proteomes" id="UP000322644">
    <property type="component" value="Chromosome"/>
</dbReference>
<dbReference type="InterPro" id="IPR005180">
    <property type="entry name" value="DUF302"/>
</dbReference>
<evidence type="ECO:0000313" key="5">
    <source>
        <dbReference type="Proteomes" id="UP000322644"/>
    </source>
</evidence>
<dbReference type="EMBL" id="CP036246">
    <property type="protein sequence ID" value="QEP40764.1"/>
    <property type="molecule type" value="Genomic_DNA"/>
</dbReference>
<dbReference type="InterPro" id="IPR035923">
    <property type="entry name" value="TT1751-like_sf"/>
</dbReference>
<dbReference type="RefSeq" id="WP_066173699.1">
    <property type="nucleotide sequence ID" value="NZ_CP036246.2"/>
</dbReference>
<evidence type="ECO:0000259" key="1">
    <source>
        <dbReference type="Pfam" id="PF03625"/>
    </source>
</evidence>
<dbReference type="CDD" id="cd14797">
    <property type="entry name" value="DUF302"/>
    <property type="match status" value="1"/>
</dbReference>